<dbReference type="EMBL" id="CAJVAS010000072">
    <property type="protein sequence ID" value="CAG7652544.1"/>
    <property type="molecule type" value="Genomic_DNA"/>
</dbReference>
<dbReference type="InterPro" id="IPR000515">
    <property type="entry name" value="MetI-like"/>
</dbReference>
<keyword evidence="4 8" id="KW-0812">Transmembrane</keyword>
<gene>
    <name evidence="10" type="primary">glnP</name>
    <name evidence="10" type="ORF">PAESOLCIP111_06563</name>
</gene>
<dbReference type="GO" id="GO:0043190">
    <property type="term" value="C:ATP-binding cassette (ABC) transporter complex"/>
    <property type="evidence" value="ECO:0007669"/>
    <property type="project" value="InterPro"/>
</dbReference>
<keyword evidence="6 8" id="KW-1133">Transmembrane helix</keyword>
<dbReference type="FunFam" id="1.10.3720.10:FF:000033">
    <property type="entry name" value="Polar amino acid ABC transporter permease"/>
    <property type="match status" value="1"/>
</dbReference>
<evidence type="ECO:0000256" key="7">
    <source>
        <dbReference type="ARBA" id="ARBA00023136"/>
    </source>
</evidence>
<dbReference type="AlphaFoldDB" id="A0A916NM60"/>
<proteinExistence type="inferred from homology"/>
<dbReference type="PANTHER" id="PTHR30614">
    <property type="entry name" value="MEMBRANE COMPONENT OF AMINO ACID ABC TRANSPORTER"/>
    <property type="match status" value="1"/>
</dbReference>
<feature type="transmembrane region" description="Helical" evidence="8">
    <location>
        <begin position="90"/>
        <end position="109"/>
    </location>
</feature>
<evidence type="ECO:0000313" key="11">
    <source>
        <dbReference type="Proteomes" id="UP000693672"/>
    </source>
</evidence>
<keyword evidence="11" id="KW-1185">Reference proteome</keyword>
<evidence type="ECO:0000256" key="1">
    <source>
        <dbReference type="ARBA" id="ARBA00004651"/>
    </source>
</evidence>
<dbReference type="NCBIfam" id="TIGR01726">
    <property type="entry name" value="HEQRo_perm_3TM"/>
    <property type="match status" value="1"/>
</dbReference>
<comment type="caution">
    <text evidence="10">The sequence shown here is derived from an EMBL/GenBank/DDBJ whole genome shotgun (WGS) entry which is preliminary data.</text>
</comment>
<comment type="similarity">
    <text evidence="8">Belongs to the binding-protein-dependent transport system permease family.</text>
</comment>
<dbReference type="PROSITE" id="PS50928">
    <property type="entry name" value="ABC_TM1"/>
    <property type="match status" value="1"/>
</dbReference>
<accession>A0A916NM60</accession>
<dbReference type="GO" id="GO:0022857">
    <property type="term" value="F:transmembrane transporter activity"/>
    <property type="evidence" value="ECO:0007669"/>
    <property type="project" value="InterPro"/>
</dbReference>
<dbReference type="RefSeq" id="WP_218096209.1">
    <property type="nucleotide sequence ID" value="NZ_CAJVAS010000072.1"/>
</dbReference>
<protein>
    <submittedName>
        <fullName evidence="10">Glutamine ABC transporter permease protein GlnP</fullName>
    </submittedName>
</protein>
<comment type="subcellular location">
    <subcellularLocation>
        <location evidence="1 8">Cell membrane</location>
        <topology evidence="1 8">Multi-pass membrane protein</topology>
    </subcellularLocation>
</comment>
<organism evidence="10 11">
    <name type="scientific">Paenibacillus solanacearum</name>
    <dbReference type="NCBI Taxonomy" id="2048548"/>
    <lineage>
        <taxon>Bacteria</taxon>
        <taxon>Bacillati</taxon>
        <taxon>Bacillota</taxon>
        <taxon>Bacilli</taxon>
        <taxon>Bacillales</taxon>
        <taxon>Paenibacillaceae</taxon>
        <taxon>Paenibacillus</taxon>
    </lineage>
</organism>
<reference evidence="10" key="1">
    <citation type="submission" date="2021-06" db="EMBL/GenBank/DDBJ databases">
        <authorList>
            <person name="Criscuolo A."/>
        </authorList>
    </citation>
    <scope>NUCLEOTIDE SEQUENCE</scope>
    <source>
        <strain evidence="10">CIP111600</strain>
    </source>
</reference>
<dbReference type="Pfam" id="PF00528">
    <property type="entry name" value="BPD_transp_1"/>
    <property type="match status" value="1"/>
</dbReference>
<feature type="transmembrane region" description="Helical" evidence="8">
    <location>
        <begin position="20"/>
        <end position="43"/>
    </location>
</feature>
<evidence type="ECO:0000256" key="2">
    <source>
        <dbReference type="ARBA" id="ARBA00022448"/>
    </source>
</evidence>
<dbReference type="InterPro" id="IPR043429">
    <property type="entry name" value="ArtM/GltK/GlnP/TcyL/YhdX-like"/>
</dbReference>
<keyword evidence="3" id="KW-1003">Cell membrane</keyword>
<dbReference type="InterPro" id="IPR010065">
    <property type="entry name" value="AA_ABC_transptr_permease_3TM"/>
</dbReference>
<evidence type="ECO:0000256" key="3">
    <source>
        <dbReference type="ARBA" id="ARBA00022475"/>
    </source>
</evidence>
<evidence type="ECO:0000259" key="9">
    <source>
        <dbReference type="PROSITE" id="PS50928"/>
    </source>
</evidence>
<keyword evidence="5" id="KW-0029">Amino-acid transport</keyword>
<feature type="transmembrane region" description="Helical" evidence="8">
    <location>
        <begin position="187"/>
        <end position="210"/>
    </location>
</feature>
<keyword evidence="2 8" id="KW-0813">Transport</keyword>
<dbReference type="Proteomes" id="UP000693672">
    <property type="component" value="Unassembled WGS sequence"/>
</dbReference>
<dbReference type="CDD" id="cd06261">
    <property type="entry name" value="TM_PBP2"/>
    <property type="match status" value="1"/>
</dbReference>
<evidence type="ECO:0000256" key="4">
    <source>
        <dbReference type="ARBA" id="ARBA00022692"/>
    </source>
</evidence>
<name>A0A916NM60_9BACL</name>
<evidence type="ECO:0000256" key="8">
    <source>
        <dbReference type="RuleBase" id="RU363032"/>
    </source>
</evidence>
<feature type="domain" description="ABC transmembrane type-1" evidence="9">
    <location>
        <begin position="19"/>
        <end position="210"/>
    </location>
</feature>
<evidence type="ECO:0000256" key="6">
    <source>
        <dbReference type="ARBA" id="ARBA00022989"/>
    </source>
</evidence>
<dbReference type="PANTHER" id="PTHR30614:SF41">
    <property type="entry name" value="INNER MEMBRANE AMINO-ACID ABC TRANSPORTER PERMEASE PROTEIN YHDY"/>
    <property type="match status" value="1"/>
</dbReference>
<sequence length="218" mass="24052">MDFTGAYSADNIGFLMKGLMITLKVACVSIVLSFVIGALAGTLRYARIPVVSQVMAVLVEIIRNLPLLLIIFFTRFALPEIGLKLFQNPEYAAIVALTVFEAAMIAEIVRSGLLSIEKGQMEAARSSGLTYVQALWHVVLPQALRRMMPPMVSQFISLLKDTSLATVIVLAELMHNTQIVAAVNPNWVIPIFIMSALIYFVVNFVLSIIAKRLEARRV</sequence>
<evidence type="ECO:0000313" key="10">
    <source>
        <dbReference type="EMBL" id="CAG7652544.1"/>
    </source>
</evidence>
<dbReference type="GO" id="GO:0006865">
    <property type="term" value="P:amino acid transport"/>
    <property type="evidence" value="ECO:0007669"/>
    <property type="project" value="UniProtKB-KW"/>
</dbReference>
<keyword evidence="7 8" id="KW-0472">Membrane</keyword>
<evidence type="ECO:0000256" key="5">
    <source>
        <dbReference type="ARBA" id="ARBA00022970"/>
    </source>
</evidence>
<feature type="transmembrane region" description="Helical" evidence="8">
    <location>
        <begin position="55"/>
        <end position="78"/>
    </location>
</feature>
<feature type="transmembrane region" description="Helical" evidence="8">
    <location>
        <begin position="155"/>
        <end position="175"/>
    </location>
</feature>